<organism evidence="2 3">
    <name type="scientific">Antricoccus suffuscus</name>
    <dbReference type="NCBI Taxonomy" id="1629062"/>
    <lineage>
        <taxon>Bacteria</taxon>
        <taxon>Bacillati</taxon>
        <taxon>Actinomycetota</taxon>
        <taxon>Actinomycetes</taxon>
        <taxon>Geodermatophilales</taxon>
        <taxon>Antricoccaceae</taxon>
        <taxon>Antricoccus</taxon>
    </lineage>
</organism>
<sequence>MPDARASHPGSGDQRHQNVHRDHLDAGRGPQAAGPDHRGAELPDAVFPDEVRRGAELPDEARRDAAPREEPDEHPPVAARPDVVLEPDSRRRGCYRPTADAAPGPLRARRTAAHRLPFRARVPGHLAPLLGLLRAWARPDLASRLAVGPGAGPE</sequence>
<feature type="compositionally biased region" description="Basic and acidic residues" evidence="1">
    <location>
        <begin position="13"/>
        <end position="26"/>
    </location>
</feature>
<evidence type="ECO:0000313" key="2">
    <source>
        <dbReference type="EMBL" id="PRZ43568.1"/>
    </source>
</evidence>
<keyword evidence="3" id="KW-1185">Reference proteome</keyword>
<protein>
    <submittedName>
        <fullName evidence="2">Uncharacterized protein</fullName>
    </submittedName>
</protein>
<accession>A0A2T1A5F0</accession>
<dbReference type="Proteomes" id="UP000237752">
    <property type="component" value="Unassembled WGS sequence"/>
</dbReference>
<feature type="compositionally biased region" description="Basic and acidic residues" evidence="1">
    <location>
        <begin position="49"/>
        <end position="75"/>
    </location>
</feature>
<comment type="caution">
    <text evidence="2">The sequence shown here is derived from an EMBL/GenBank/DDBJ whole genome shotgun (WGS) entry which is preliminary data.</text>
</comment>
<gene>
    <name evidence="2" type="ORF">CLV47_102256</name>
</gene>
<evidence type="ECO:0000256" key="1">
    <source>
        <dbReference type="SAM" id="MobiDB-lite"/>
    </source>
</evidence>
<dbReference type="EMBL" id="PVUE01000002">
    <property type="protein sequence ID" value="PRZ43568.1"/>
    <property type="molecule type" value="Genomic_DNA"/>
</dbReference>
<evidence type="ECO:0000313" key="3">
    <source>
        <dbReference type="Proteomes" id="UP000237752"/>
    </source>
</evidence>
<name>A0A2T1A5F0_9ACTN</name>
<reference evidence="2 3" key="1">
    <citation type="submission" date="2018-03" db="EMBL/GenBank/DDBJ databases">
        <title>Genomic Encyclopedia of Archaeal and Bacterial Type Strains, Phase II (KMG-II): from individual species to whole genera.</title>
        <authorList>
            <person name="Goeker M."/>
        </authorList>
    </citation>
    <scope>NUCLEOTIDE SEQUENCE [LARGE SCALE GENOMIC DNA]</scope>
    <source>
        <strain evidence="2 3">DSM 100065</strain>
    </source>
</reference>
<feature type="region of interest" description="Disordered" evidence="1">
    <location>
        <begin position="1"/>
        <end position="108"/>
    </location>
</feature>
<proteinExistence type="predicted"/>
<dbReference type="AlphaFoldDB" id="A0A2T1A5F0"/>